<name>A0A4D6KYN5_VIGUN</name>
<dbReference type="AlphaFoldDB" id="A0A4D6KYN5"/>
<dbReference type="EMBL" id="CP039346">
    <property type="protein sequence ID" value="QCD81715.1"/>
    <property type="molecule type" value="Genomic_DNA"/>
</dbReference>
<sequence length="167" mass="18685">MAKQFPKRTTSKENKLLSYQSKGIQLRYLDVGTSSNPHNMKDRALNDISSLIINNSSEPIHLHSPNTNVHTQPRNTLTKKLRTTTTNSIQVNLMNKFGNTNSVSQWQSATRDGIDGVTLNQNVSTTIQDNDDGESLYEQGYIRGIDRDYANMNDVCLNSTVAKVIIV</sequence>
<organism evidence="1 2">
    <name type="scientific">Vigna unguiculata</name>
    <name type="common">Cowpea</name>
    <dbReference type="NCBI Taxonomy" id="3917"/>
    <lineage>
        <taxon>Eukaryota</taxon>
        <taxon>Viridiplantae</taxon>
        <taxon>Streptophyta</taxon>
        <taxon>Embryophyta</taxon>
        <taxon>Tracheophyta</taxon>
        <taxon>Spermatophyta</taxon>
        <taxon>Magnoliopsida</taxon>
        <taxon>eudicotyledons</taxon>
        <taxon>Gunneridae</taxon>
        <taxon>Pentapetalae</taxon>
        <taxon>rosids</taxon>
        <taxon>fabids</taxon>
        <taxon>Fabales</taxon>
        <taxon>Fabaceae</taxon>
        <taxon>Papilionoideae</taxon>
        <taxon>50 kb inversion clade</taxon>
        <taxon>NPAAA clade</taxon>
        <taxon>indigoferoid/millettioid clade</taxon>
        <taxon>Phaseoleae</taxon>
        <taxon>Vigna</taxon>
    </lineage>
</organism>
<protein>
    <submittedName>
        <fullName evidence="1">Uncharacterized protein</fullName>
    </submittedName>
</protein>
<evidence type="ECO:0000313" key="2">
    <source>
        <dbReference type="Proteomes" id="UP000501690"/>
    </source>
</evidence>
<reference evidence="1 2" key="1">
    <citation type="submission" date="2019-04" db="EMBL/GenBank/DDBJ databases">
        <title>An improved genome assembly and genetic linkage map for asparagus bean, Vigna unguiculata ssp. sesquipedialis.</title>
        <authorList>
            <person name="Xia Q."/>
            <person name="Zhang R."/>
            <person name="Dong Y."/>
        </authorList>
    </citation>
    <scope>NUCLEOTIDE SEQUENCE [LARGE SCALE GENOMIC DNA]</scope>
    <source>
        <tissue evidence="1">Leaf</tissue>
    </source>
</reference>
<accession>A0A4D6KYN5</accession>
<keyword evidence="2" id="KW-1185">Reference proteome</keyword>
<gene>
    <name evidence="1" type="ORF">DEO72_LG2g2045</name>
</gene>
<proteinExistence type="predicted"/>
<dbReference type="Proteomes" id="UP000501690">
    <property type="component" value="Linkage Group LG2"/>
</dbReference>
<evidence type="ECO:0000313" key="1">
    <source>
        <dbReference type="EMBL" id="QCD81715.1"/>
    </source>
</evidence>